<gene>
    <name evidence="2" type="ORF">HFO42_30920</name>
</gene>
<dbReference type="EMBL" id="JAAXEP010000020">
    <property type="protein sequence ID" value="MBY5632450.1"/>
    <property type="molecule type" value="Genomic_DNA"/>
</dbReference>
<keyword evidence="1" id="KW-0732">Signal</keyword>
<evidence type="ECO:0000256" key="1">
    <source>
        <dbReference type="SAM" id="SignalP"/>
    </source>
</evidence>
<dbReference type="RefSeq" id="WP_222262961.1">
    <property type="nucleotide sequence ID" value="NZ_JAAXEB010000022.1"/>
</dbReference>
<name>A0AAJ1AF52_RHILE</name>
<evidence type="ECO:0000313" key="3">
    <source>
        <dbReference type="Proteomes" id="UP000825699"/>
    </source>
</evidence>
<comment type="caution">
    <text evidence="2">The sequence shown here is derived from an EMBL/GenBank/DDBJ whole genome shotgun (WGS) entry which is preliminary data.</text>
</comment>
<accession>A0AAJ1AF52</accession>
<organism evidence="2 3">
    <name type="scientific">Rhizobium leguminosarum</name>
    <dbReference type="NCBI Taxonomy" id="384"/>
    <lineage>
        <taxon>Bacteria</taxon>
        <taxon>Pseudomonadati</taxon>
        <taxon>Pseudomonadota</taxon>
        <taxon>Alphaproteobacteria</taxon>
        <taxon>Hyphomicrobiales</taxon>
        <taxon>Rhizobiaceae</taxon>
        <taxon>Rhizobium/Agrobacterium group</taxon>
        <taxon>Rhizobium</taxon>
    </lineage>
</organism>
<proteinExistence type="predicted"/>
<feature type="signal peptide" evidence="1">
    <location>
        <begin position="1"/>
        <end position="34"/>
    </location>
</feature>
<reference evidence="2" key="1">
    <citation type="submission" date="2020-04" db="EMBL/GenBank/DDBJ databases">
        <title>Global-level population genomics supports evidence of horizontal gene transfer on evolution of Rhizobia in Lentils.</title>
        <authorList>
            <person name="Gai Y."/>
            <person name="Cook D."/>
            <person name="Riely B."/>
        </authorList>
    </citation>
    <scope>NUCLEOTIDE SEQUENCE</scope>
    <source>
        <strain evidence="2">Derici101B</strain>
    </source>
</reference>
<sequence>MSKNAPANTRCQWQARLLSVALVAATVAPPPAFACGYENPNDIALGLLNWVFPKALYVRTAVWQAEQAGMLPPRPEIPAKRDLFGSGFRRAAESMTGLGVRMNAAASATGKSPSFSVVLIPAVMWTTFTPTAGGYSVHVHADGPAKGDIVIVTDEKVVRALVDGSFDAAAAESHGLVRLYGPANGQDRVRAALAAPPATPSRLGDRGIPALQAEESDPLYCGPGDHDVSILQEEEPARLYSLPLVEQK</sequence>
<evidence type="ECO:0008006" key="4">
    <source>
        <dbReference type="Google" id="ProtNLM"/>
    </source>
</evidence>
<dbReference type="Proteomes" id="UP000825699">
    <property type="component" value="Unassembled WGS sequence"/>
</dbReference>
<evidence type="ECO:0000313" key="2">
    <source>
        <dbReference type="EMBL" id="MBY5632450.1"/>
    </source>
</evidence>
<feature type="chain" id="PRO_5042470036" description="DUF1254 domain-containing protein" evidence="1">
    <location>
        <begin position="35"/>
        <end position="248"/>
    </location>
</feature>
<dbReference type="AlphaFoldDB" id="A0AAJ1AF52"/>
<protein>
    <recommendedName>
        <fullName evidence="4">DUF1254 domain-containing protein</fullName>
    </recommendedName>
</protein>